<protein>
    <recommendedName>
        <fullName evidence="4">DUF3945 domain-containing protein</fullName>
    </recommendedName>
</protein>
<dbReference type="Proteomes" id="UP001500552">
    <property type="component" value="Unassembled WGS sequence"/>
</dbReference>
<sequence>MNQKNFEYLRDQVKFTGFGEGAENDLREKMRQQVPEFQLFHHAKFGNDAAVAVLQFKKSDQSDMYFFNRYEVALKPEHSQDRMKQTFYINRGNNITLKEAYNLMNARAVNKDLTNKEGQVYNAWLQLDFKQTDGNSNYKIKQFHQNYGYNLEQALAKHPIKELGNEQDKSRLLESLQKGNRQAVTFLHNGSEQKHFIEANPRFKSINIYDGNMQRVRQSQREEETTGQSLKQESKKEKQEQAAGCEEEKPAAKQRTIRKGRSIGA</sequence>
<dbReference type="RefSeq" id="WP_345158124.1">
    <property type="nucleotide sequence ID" value="NZ_BAABHC010000005.1"/>
</dbReference>
<evidence type="ECO:0008006" key="4">
    <source>
        <dbReference type="Google" id="ProtNLM"/>
    </source>
</evidence>
<feature type="region of interest" description="Disordered" evidence="1">
    <location>
        <begin position="216"/>
        <end position="265"/>
    </location>
</feature>
<feature type="compositionally biased region" description="Basic and acidic residues" evidence="1">
    <location>
        <begin position="232"/>
        <end position="251"/>
    </location>
</feature>
<dbReference type="EMBL" id="BAABHC010000005">
    <property type="protein sequence ID" value="GAA4429894.1"/>
    <property type="molecule type" value="Genomic_DNA"/>
</dbReference>
<accession>A0ABP8LHL9</accession>
<keyword evidence="3" id="KW-1185">Reference proteome</keyword>
<comment type="caution">
    <text evidence="2">The sequence shown here is derived from an EMBL/GenBank/DDBJ whole genome shotgun (WGS) entry which is preliminary data.</text>
</comment>
<organism evidence="2 3">
    <name type="scientific">Pontibacter saemangeumensis</name>
    <dbReference type="NCBI Taxonomy" id="1084525"/>
    <lineage>
        <taxon>Bacteria</taxon>
        <taxon>Pseudomonadati</taxon>
        <taxon>Bacteroidota</taxon>
        <taxon>Cytophagia</taxon>
        <taxon>Cytophagales</taxon>
        <taxon>Hymenobacteraceae</taxon>
        <taxon>Pontibacter</taxon>
    </lineage>
</organism>
<gene>
    <name evidence="2" type="ORF">GCM10023188_15870</name>
</gene>
<feature type="compositionally biased region" description="Basic residues" evidence="1">
    <location>
        <begin position="255"/>
        <end position="265"/>
    </location>
</feature>
<evidence type="ECO:0000256" key="1">
    <source>
        <dbReference type="SAM" id="MobiDB-lite"/>
    </source>
</evidence>
<name>A0ABP8LHL9_9BACT</name>
<reference evidence="3" key="1">
    <citation type="journal article" date="2019" name="Int. J. Syst. Evol. Microbiol.">
        <title>The Global Catalogue of Microorganisms (GCM) 10K type strain sequencing project: providing services to taxonomists for standard genome sequencing and annotation.</title>
        <authorList>
            <consortium name="The Broad Institute Genomics Platform"/>
            <consortium name="The Broad Institute Genome Sequencing Center for Infectious Disease"/>
            <person name="Wu L."/>
            <person name="Ma J."/>
        </authorList>
    </citation>
    <scope>NUCLEOTIDE SEQUENCE [LARGE SCALE GENOMIC DNA]</scope>
    <source>
        <strain evidence="3">JCM 17926</strain>
    </source>
</reference>
<evidence type="ECO:0000313" key="3">
    <source>
        <dbReference type="Proteomes" id="UP001500552"/>
    </source>
</evidence>
<evidence type="ECO:0000313" key="2">
    <source>
        <dbReference type="EMBL" id="GAA4429894.1"/>
    </source>
</evidence>
<proteinExistence type="predicted"/>